<gene>
    <name evidence="3" type="ORF">SAMN04489860_2666</name>
</gene>
<protein>
    <submittedName>
        <fullName evidence="3">TadE-like protein</fullName>
    </submittedName>
</protein>
<dbReference type="InterPro" id="IPR049790">
    <property type="entry name" value="Rv3655c/TadE"/>
</dbReference>
<dbReference type="EMBL" id="LT629776">
    <property type="protein sequence ID" value="SDS90278.1"/>
    <property type="molecule type" value="Genomic_DNA"/>
</dbReference>
<accession>A0A1H1VZ49</accession>
<feature type="domain" description="TadE-like" evidence="2">
    <location>
        <begin position="14"/>
        <end position="56"/>
    </location>
</feature>
<feature type="transmembrane region" description="Helical" evidence="1">
    <location>
        <begin position="20"/>
        <end position="39"/>
    </location>
</feature>
<dbReference type="STRING" id="545619.SAMN04489860_2666"/>
<proteinExistence type="predicted"/>
<evidence type="ECO:0000259" key="2">
    <source>
        <dbReference type="Pfam" id="PF07811"/>
    </source>
</evidence>
<keyword evidence="1" id="KW-0472">Membrane</keyword>
<dbReference type="Proteomes" id="UP000185663">
    <property type="component" value="Chromosome I"/>
</dbReference>
<keyword evidence="4" id="KW-1185">Reference proteome</keyword>
<keyword evidence="1" id="KW-0812">Transmembrane</keyword>
<evidence type="ECO:0000313" key="4">
    <source>
        <dbReference type="Proteomes" id="UP000185663"/>
    </source>
</evidence>
<name>A0A1H1VZ49_9CELL</name>
<dbReference type="InterPro" id="IPR012495">
    <property type="entry name" value="TadE-like_dom"/>
</dbReference>
<keyword evidence="1" id="KW-1133">Transmembrane helix</keyword>
<dbReference type="Pfam" id="PF07811">
    <property type="entry name" value="TadE"/>
    <property type="match status" value="1"/>
</dbReference>
<dbReference type="RefSeq" id="WP_083372802.1">
    <property type="nucleotide sequence ID" value="NZ_LT629776.1"/>
</dbReference>
<evidence type="ECO:0000313" key="3">
    <source>
        <dbReference type="EMBL" id="SDS90278.1"/>
    </source>
</evidence>
<dbReference type="OrthoDB" id="5150288at2"/>
<dbReference type="eggNOG" id="ENOG5033A2X">
    <property type="taxonomic scope" value="Bacteria"/>
</dbReference>
<sequence length="120" mass="12095">MARTAADRPAGQRGSVTAEFAIALPALVVLLVAVLTLAASATAQMRCVDAARVAARAIALGDDEASVREAVRSTAGDGAELAVVPGEDWITVEVSAPVVGRWFAGAPLRASGSAVARSEP</sequence>
<reference evidence="3 4" key="1">
    <citation type="submission" date="2016-10" db="EMBL/GenBank/DDBJ databases">
        <authorList>
            <person name="de Groot N.N."/>
        </authorList>
    </citation>
    <scope>NUCLEOTIDE SEQUENCE [LARGE SCALE GENOMIC DNA]</scope>
    <source>
        <strain evidence="3 4">DSM 22126</strain>
    </source>
</reference>
<dbReference type="AlphaFoldDB" id="A0A1H1VZ49"/>
<evidence type="ECO:0000256" key="1">
    <source>
        <dbReference type="SAM" id="Phobius"/>
    </source>
</evidence>
<organism evidence="3 4">
    <name type="scientific">Paraoerskovia marina</name>
    <dbReference type="NCBI Taxonomy" id="545619"/>
    <lineage>
        <taxon>Bacteria</taxon>
        <taxon>Bacillati</taxon>
        <taxon>Actinomycetota</taxon>
        <taxon>Actinomycetes</taxon>
        <taxon>Micrococcales</taxon>
        <taxon>Cellulomonadaceae</taxon>
        <taxon>Paraoerskovia</taxon>
    </lineage>
</organism>
<dbReference type="NCBIfam" id="NF041390">
    <property type="entry name" value="TadE_Rv3655c"/>
    <property type="match status" value="1"/>
</dbReference>